<keyword evidence="3" id="KW-1185">Reference proteome</keyword>
<feature type="transmembrane region" description="Helical" evidence="1">
    <location>
        <begin position="64"/>
        <end position="84"/>
    </location>
</feature>
<gene>
    <name evidence="2" type="ORF">CC80DRAFT_280851</name>
</gene>
<protein>
    <submittedName>
        <fullName evidence="2">Uncharacterized protein</fullName>
    </submittedName>
</protein>
<dbReference type="AlphaFoldDB" id="A0A6A5TE92"/>
<dbReference type="EMBL" id="ML977042">
    <property type="protein sequence ID" value="KAF1949076.1"/>
    <property type="molecule type" value="Genomic_DNA"/>
</dbReference>
<evidence type="ECO:0000313" key="3">
    <source>
        <dbReference type="Proteomes" id="UP000800035"/>
    </source>
</evidence>
<name>A0A6A5TE92_9PLEO</name>
<reference evidence="2" key="1">
    <citation type="journal article" date="2020" name="Stud. Mycol.">
        <title>101 Dothideomycetes genomes: a test case for predicting lifestyles and emergence of pathogens.</title>
        <authorList>
            <person name="Haridas S."/>
            <person name="Albert R."/>
            <person name="Binder M."/>
            <person name="Bloem J."/>
            <person name="Labutti K."/>
            <person name="Salamov A."/>
            <person name="Andreopoulos B."/>
            <person name="Baker S."/>
            <person name="Barry K."/>
            <person name="Bills G."/>
            <person name="Bluhm B."/>
            <person name="Cannon C."/>
            <person name="Castanera R."/>
            <person name="Culley D."/>
            <person name="Daum C."/>
            <person name="Ezra D."/>
            <person name="Gonzalez J."/>
            <person name="Henrissat B."/>
            <person name="Kuo A."/>
            <person name="Liang C."/>
            <person name="Lipzen A."/>
            <person name="Lutzoni F."/>
            <person name="Magnuson J."/>
            <person name="Mondo S."/>
            <person name="Nolan M."/>
            <person name="Ohm R."/>
            <person name="Pangilinan J."/>
            <person name="Park H.-J."/>
            <person name="Ramirez L."/>
            <person name="Alfaro M."/>
            <person name="Sun H."/>
            <person name="Tritt A."/>
            <person name="Yoshinaga Y."/>
            <person name="Zwiers L.-H."/>
            <person name="Turgeon B."/>
            <person name="Goodwin S."/>
            <person name="Spatafora J."/>
            <person name="Crous P."/>
            <person name="Grigoriev I."/>
        </authorList>
    </citation>
    <scope>NUCLEOTIDE SEQUENCE</scope>
    <source>
        <strain evidence="2">CBS 675.92</strain>
    </source>
</reference>
<keyword evidence="1" id="KW-0472">Membrane</keyword>
<keyword evidence="1" id="KW-1133">Transmembrane helix</keyword>
<evidence type="ECO:0000256" key="1">
    <source>
        <dbReference type="SAM" id="Phobius"/>
    </source>
</evidence>
<proteinExistence type="predicted"/>
<sequence>MSSISDMQDFKSRCSLRGDRCGKTWGVRKRGSQTWRRLRKFQACSSLFCFCALIQGGIEGVRKSIQNSFVILGFLFLIWTFRMFV</sequence>
<accession>A0A6A5TE92</accession>
<organism evidence="2 3">
    <name type="scientific">Byssothecium circinans</name>
    <dbReference type="NCBI Taxonomy" id="147558"/>
    <lineage>
        <taxon>Eukaryota</taxon>
        <taxon>Fungi</taxon>
        <taxon>Dikarya</taxon>
        <taxon>Ascomycota</taxon>
        <taxon>Pezizomycotina</taxon>
        <taxon>Dothideomycetes</taxon>
        <taxon>Pleosporomycetidae</taxon>
        <taxon>Pleosporales</taxon>
        <taxon>Massarineae</taxon>
        <taxon>Massarinaceae</taxon>
        <taxon>Byssothecium</taxon>
    </lineage>
</organism>
<dbReference type="Proteomes" id="UP000800035">
    <property type="component" value="Unassembled WGS sequence"/>
</dbReference>
<keyword evidence="1" id="KW-0812">Transmembrane</keyword>
<evidence type="ECO:0000313" key="2">
    <source>
        <dbReference type="EMBL" id="KAF1949076.1"/>
    </source>
</evidence>